<evidence type="ECO:0000259" key="1">
    <source>
        <dbReference type="PROSITE" id="PS50181"/>
    </source>
</evidence>
<evidence type="ECO:0000313" key="3">
    <source>
        <dbReference type="Proteomes" id="UP001303160"/>
    </source>
</evidence>
<dbReference type="SUPFAM" id="SSF81383">
    <property type="entry name" value="F-box domain"/>
    <property type="match status" value="1"/>
</dbReference>
<accession>A0AAN7B0A9</accession>
<dbReference type="SMART" id="SM00256">
    <property type="entry name" value="FBOX"/>
    <property type="match status" value="1"/>
</dbReference>
<feature type="domain" description="F-box" evidence="1">
    <location>
        <begin position="27"/>
        <end position="74"/>
    </location>
</feature>
<evidence type="ECO:0000313" key="2">
    <source>
        <dbReference type="EMBL" id="KAK4205117.1"/>
    </source>
</evidence>
<comment type="caution">
    <text evidence="2">The sequence shown here is derived from an EMBL/GenBank/DDBJ whole genome shotgun (WGS) entry which is preliminary data.</text>
</comment>
<protein>
    <recommendedName>
        <fullName evidence="1">F-box domain-containing protein</fullName>
    </recommendedName>
</protein>
<proteinExistence type="predicted"/>
<sequence>MKSFFASRRKLPSERHDHLRAASLASQDLLTHLPTELIIIILEQLDTSTDIVSALNACRTWRDILLSPEIWPKIADRLTPGLASHIRATASSADTQGKAFQTALTLHHLHQTGTFTHVNHQVIRINLENNRDNFFTISKQLPVASGGVHSVFDVPGLDPTEEDEHVSHIRLYSHGRVAWWPEAWSLPFFAVVDDFRSRTRRMYLFPGQDERNEDRRRGWKASLGESLFVLGQEDAGVCVWHLERDELKMVALPGAFDRCVVHGERLLFVGRNHAEVWLWDWEAAAVKTVDVAGYGCYQPGPVRMGGQAVLGYPRPAPKWGLRFSASDVKLDFILHPTEKDVFFVVTWDEQDLVVSEFVSEEMTGRIVCSQDCLAYRCMLRSRTDNAVHYLRTDRCDGHGGYVLTTAWVGTEPICDAPCEQRGSIVSVCFNVYSKTFSTFVHHASDQRTPAAHLWDGLLSIRIAVEDQHGLKPAVALMKPCPVHDVHAPTLQEGDLMQVRLIKQPAIGATPAEASMAFVPSGSDELWPRAQTLCNVAYALEAGGDATPAGSDVMKAEWFDGDERTLVYVAGRDYTVWVFGEEVHKQDQKDGRVWRDRLKSVMSGAKRRNPKP</sequence>
<dbReference type="PROSITE" id="PS50181">
    <property type="entry name" value="FBOX"/>
    <property type="match status" value="1"/>
</dbReference>
<dbReference type="Gene3D" id="1.20.1280.50">
    <property type="match status" value="1"/>
</dbReference>
<reference evidence="2" key="2">
    <citation type="submission" date="2023-05" db="EMBL/GenBank/DDBJ databases">
        <authorList>
            <consortium name="Lawrence Berkeley National Laboratory"/>
            <person name="Steindorff A."/>
            <person name="Hensen N."/>
            <person name="Bonometti L."/>
            <person name="Westerberg I."/>
            <person name="Brannstrom I.O."/>
            <person name="Guillou S."/>
            <person name="Cros-Aarteil S."/>
            <person name="Calhoun S."/>
            <person name="Haridas S."/>
            <person name="Kuo A."/>
            <person name="Mondo S."/>
            <person name="Pangilinan J."/>
            <person name="Riley R."/>
            <person name="Labutti K."/>
            <person name="Andreopoulos B."/>
            <person name="Lipzen A."/>
            <person name="Chen C."/>
            <person name="Yanf M."/>
            <person name="Daum C."/>
            <person name="Ng V."/>
            <person name="Clum A."/>
            <person name="Ohm R."/>
            <person name="Martin F."/>
            <person name="Silar P."/>
            <person name="Natvig D."/>
            <person name="Lalanne C."/>
            <person name="Gautier V."/>
            <person name="Ament-Velasquez S.L."/>
            <person name="Kruys A."/>
            <person name="Hutchinson M.I."/>
            <person name="Powell A.J."/>
            <person name="Barry K."/>
            <person name="Miller A.N."/>
            <person name="Grigoriev I.V."/>
            <person name="Debuchy R."/>
            <person name="Gladieux P."/>
            <person name="Thoren M.H."/>
            <person name="Johannesson H."/>
        </authorList>
    </citation>
    <scope>NUCLEOTIDE SEQUENCE</scope>
    <source>
        <strain evidence="2">CBS 315.58</strain>
    </source>
</reference>
<organism evidence="2 3">
    <name type="scientific">Triangularia verruculosa</name>
    <dbReference type="NCBI Taxonomy" id="2587418"/>
    <lineage>
        <taxon>Eukaryota</taxon>
        <taxon>Fungi</taxon>
        <taxon>Dikarya</taxon>
        <taxon>Ascomycota</taxon>
        <taxon>Pezizomycotina</taxon>
        <taxon>Sordariomycetes</taxon>
        <taxon>Sordariomycetidae</taxon>
        <taxon>Sordariales</taxon>
        <taxon>Podosporaceae</taxon>
        <taxon>Triangularia</taxon>
    </lineage>
</organism>
<keyword evidence="3" id="KW-1185">Reference proteome</keyword>
<dbReference type="AlphaFoldDB" id="A0AAN7B0A9"/>
<dbReference type="EMBL" id="MU863878">
    <property type="protein sequence ID" value="KAK4205117.1"/>
    <property type="molecule type" value="Genomic_DNA"/>
</dbReference>
<dbReference type="Proteomes" id="UP001303160">
    <property type="component" value="Unassembled WGS sequence"/>
</dbReference>
<name>A0AAN7B0A9_9PEZI</name>
<dbReference type="InterPro" id="IPR036047">
    <property type="entry name" value="F-box-like_dom_sf"/>
</dbReference>
<gene>
    <name evidence="2" type="ORF">QBC40DRAFT_271730</name>
</gene>
<dbReference type="Pfam" id="PF12937">
    <property type="entry name" value="F-box-like"/>
    <property type="match status" value="1"/>
</dbReference>
<dbReference type="InterPro" id="IPR001810">
    <property type="entry name" value="F-box_dom"/>
</dbReference>
<reference evidence="2" key="1">
    <citation type="journal article" date="2023" name="Mol. Phylogenet. Evol.">
        <title>Genome-scale phylogeny and comparative genomics of the fungal order Sordariales.</title>
        <authorList>
            <person name="Hensen N."/>
            <person name="Bonometti L."/>
            <person name="Westerberg I."/>
            <person name="Brannstrom I.O."/>
            <person name="Guillou S."/>
            <person name="Cros-Aarteil S."/>
            <person name="Calhoun S."/>
            <person name="Haridas S."/>
            <person name="Kuo A."/>
            <person name="Mondo S."/>
            <person name="Pangilinan J."/>
            <person name="Riley R."/>
            <person name="LaButti K."/>
            <person name="Andreopoulos B."/>
            <person name="Lipzen A."/>
            <person name="Chen C."/>
            <person name="Yan M."/>
            <person name="Daum C."/>
            <person name="Ng V."/>
            <person name="Clum A."/>
            <person name="Steindorff A."/>
            <person name="Ohm R.A."/>
            <person name="Martin F."/>
            <person name="Silar P."/>
            <person name="Natvig D.O."/>
            <person name="Lalanne C."/>
            <person name="Gautier V."/>
            <person name="Ament-Velasquez S.L."/>
            <person name="Kruys A."/>
            <person name="Hutchinson M.I."/>
            <person name="Powell A.J."/>
            <person name="Barry K."/>
            <person name="Miller A.N."/>
            <person name="Grigoriev I.V."/>
            <person name="Debuchy R."/>
            <person name="Gladieux P."/>
            <person name="Hiltunen Thoren M."/>
            <person name="Johannesson H."/>
        </authorList>
    </citation>
    <scope>NUCLEOTIDE SEQUENCE</scope>
    <source>
        <strain evidence="2">CBS 315.58</strain>
    </source>
</reference>